<evidence type="ECO:0000256" key="6">
    <source>
        <dbReference type="ARBA" id="ARBA00022676"/>
    </source>
</evidence>
<evidence type="ECO:0000256" key="9">
    <source>
        <dbReference type="ARBA" id="ARBA00022723"/>
    </source>
</evidence>
<reference evidence="24 25" key="1">
    <citation type="submission" date="2024-03" db="EMBL/GenBank/DDBJ databases">
        <title>Adaptation during the transition from Ophiocordyceps entomopathogen to insect associate is accompanied by gene loss and intensified selection.</title>
        <authorList>
            <person name="Ward C.M."/>
            <person name="Onetto C.A."/>
            <person name="Borneman A.R."/>
        </authorList>
    </citation>
    <scope>NUCLEOTIDE SEQUENCE [LARGE SCALE GENOMIC DNA]</scope>
    <source>
        <strain evidence="24">AWRI1</strain>
        <tissue evidence="24">Single Adult Female</tissue>
    </source>
</reference>
<evidence type="ECO:0000256" key="17">
    <source>
        <dbReference type="ARBA" id="ARBA00023211"/>
    </source>
</evidence>
<evidence type="ECO:0000256" key="16">
    <source>
        <dbReference type="ARBA" id="ARBA00023180"/>
    </source>
</evidence>
<proteinExistence type="inferred from homology"/>
<dbReference type="InterPro" id="IPR040911">
    <property type="entry name" value="Exostosin_GT47"/>
</dbReference>
<keyword evidence="11" id="KW-0735">Signal-anchor</keyword>
<dbReference type="GO" id="GO:0001888">
    <property type="term" value="F:glucuronyl-galactosyl-proteoglycan 4-alpha-N-acetylglucosaminyltransferase activity"/>
    <property type="evidence" value="ECO:0007669"/>
    <property type="project" value="UniProtKB-EC"/>
</dbReference>
<accession>A0AAN9THH3</accession>
<dbReference type="GO" id="GO:0046872">
    <property type="term" value="F:metal ion binding"/>
    <property type="evidence" value="ECO:0007669"/>
    <property type="project" value="UniProtKB-KW"/>
</dbReference>
<name>A0AAN9THH3_9HEMI</name>
<keyword evidence="17" id="KW-0464">Manganese</keyword>
<keyword evidence="8 21" id="KW-0812">Transmembrane</keyword>
<feature type="domain" description="Glycosyl transferase 64" evidence="23">
    <location>
        <begin position="630"/>
        <end position="871"/>
    </location>
</feature>
<dbReference type="EMBL" id="JBBCAQ010000020">
    <property type="protein sequence ID" value="KAK7592911.1"/>
    <property type="molecule type" value="Genomic_DNA"/>
</dbReference>
<comment type="pathway">
    <text evidence="4">Glycan metabolism; heparan sulfate biosynthesis.</text>
</comment>
<dbReference type="EC" id="2.4.1.223" evidence="19"/>
<evidence type="ECO:0000256" key="15">
    <source>
        <dbReference type="ARBA" id="ARBA00023157"/>
    </source>
</evidence>
<evidence type="ECO:0000259" key="22">
    <source>
        <dbReference type="Pfam" id="PF03016"/>
    </source>
</evidence>
<evidence type="ECO:0000256" key="19">
    <source>
        <dbReference type="ARBA" id="ARBA00066812"/>
    </source>
</evidence>
<protein>
    <recommendedName>
        <fullName evidence="19">glucuronosyl-galactosyl-proteoglycan 4-alpha-N-acetylglucosaminyltransferase</fullName>
        <ecNumber evidence="19">2.4.1.223</ecNumber>
    </recommendedName>
</protein>
<dbReference type="AlphaFoldDB" id="A0AAN9THH3"/>
<dbReference type="GO" id="GO:0015012">
    <property type="term" value="P:heparan sulfate proteoglycan biosynthetic process"/>
    <property type="evidence" value="ECO:0007669"/>
    <property type="project" value="UniProtKB-ARBA"/>
</dbReference>
<keyword evidence="16" id="KW-0325">Glycoprotein</keyword>
<keyword evidence="20" id="KW-0175">Coiled coil</keyword>
<feature type="coiled-coil region" evidence="20">
    <location>
        <begin position="70"/>
        <end position="118"/>
    </location>
</feature>
<keyword evidence="7" id="KW-0808">Transferase</keyword>
<comment type="catalytic activity">
    <reaction evidence="18">
        <text>3-O-(beta-D-GlcA-(1-&gt;3)-beta-D-Gal-(1-&gt;3)-beta-D-Gal-(1-&gt;4)-beta-D-Xyl)-L-seryl-[protein] + UDP-N-acetyl-alpha-D-glucosamine = 3-O-(alpha-D-GlcNAc-(1-&gt;4)-beta-D-GlcA-(1-&gt;3)-beta-D-Gal-(1-&gt;3)-beta-D-Gal-(1-&gt;4)-beta-D-Xyl)-L-seryl-[protein] + UDP + H(+)</text>
        <dbReference type="Rhea" id="RHEA:16221"/>
        <dbReference type="Rhea" id="RHEA-COMP:12573"/>
        <dbReference type="Rhea" id="RHEA-COMP:12574"/>
        <dbReference type="ChEBI" id="CHEBI:15378"/>
        <dbReference type="ChEBI" id="CHEBI:57705"/>
        <dbReference type="ChEBI" id="CHEBI:58223"/>
        <dbReference type="ChEBI" id="CHEBI:132093"/>
        <dbReference type="ChEBI" id="CHEBI:132104"/>
        <dbReference type="EC" id="2.4.1.223"/>
    </reaction>
</comment>
<evidence type="ECO:0000256" key="10">
    <source>
        <dbReference type="ARBA" id="ARBA00022824"/>
    </source>
</evidence>
<evidence type="ECO:0000256" key="13">
    <source>
        <dbReference type="ARBA" id="ARBA00023034"/>
    </source>
</evidence>
<evidence type="ECO:0000256" key="20">
    <source>
        <dbReference type="SAM" id="Coils"/>
    </source>
</evidence>
<evidence type="ECO:0000256" key="3">
    <source>
        <dbReference type="ARBA" id="ARBA00004648"/>
    </source>
</evidence>
<dbReference type="SUPFAM" id="SSF53448">
    <property type="entry name" value="Nucleotide-diphospho-sugar transferases"/>
    <property type="match status" value="1"/>
</dbReference>
<dbReference type="GO" id="GO:0005794">
    <property type="term" value="C:Golgi apparatus"/>
    <property type="evidence" value="ECO:0007669"/>
    <property type="project" value="UniProtKB-SubCell"/>
</dbReference>
<organism evidence="24 25">
    <name type="scientific">Parthenolecanium corni</name>
    <dbReference type="NCBI Taxonomy" id="536013"/>
    <lineage>
        <taxon>Eukaryota</taxon>
        <taxon>Metazoa</taxon>
        <taxon>Ecdysozoa</taxon>
        <taxon>Arthropoda</taxon>
        <taxon>Hexapoda</taxon>
        <taxon>Insecta</taxon>
        <taxon>Pterygota</taxon>
        <taxon>Neoptera</taxon>
        <taxon>Paraneoptera</taxon>
        <taxon>Hemiptera</taxon>
        <taxon>Sternorrhyncha</taxon>
        <taxon>Coccoidea</taxon>
        <taxon>Coccidae</taxon>
        <taxon>Parthenolecanium</taxon>
    </lineage>
</organism>
<evidence type="ECO:0000256" key="2">
    <source>
        <dbReference type="ARBA" id="ARBA00004555"/>
    </source>
</evidence>
<keyword evidence="6" id="KW-0328">Glycosyltransferase</keyword>
<dbReference type="GO" id="GO:0005789">
    <property type="term" value="C:endoplasmic reticulum membrane"/>
    <property type="evidence" value="ECO:0007669"/>
    <property type="project" value="UniProtKB-SubCell"/>
</dbReference>
<dbReference type="FunFam" id="3.90.550.10:FF:000033">
    <property type="entry name" value="Exostosin-like glycosyltransferase 3"/>
    <property type="match status" value="1"/>
</dbReference>
<evidence type="ECO:0000256" key="7">
    <source>
        <dbReference type="ARBA" id="ARBA00022679"/>
    </source>
</evidence>
<keyword evidence="25" id="KW-1185">Reference proteome</keyword>
<evidence type="ECO:0000313" key="24">
    <source>
        <dbReference type="EMBL" id="KAK7592911.1"/>
    </source>
</evidence>
<dbReference type="Pfam" id="PF03016">
    <property type="entry name" value="Exostosin_GT47"/>
    <property type="match status" value="1"/>
</dbReference>
<keyword evidence="13" id="KW-0333">Golgi apparatus</keyword>
<keyword evidence="10" id="KW-0256">Endoplasmic reticulum</keyword>
<dbReference type="InterPro" id="IPR004263">
    <property type="entry name" value="Exostosin"/>
</dbReference>
<dbReference type="Pfam" id="PF09258">
    <property type="entry name" value="Glyco_transf_64"/>
    <property type="match status" value="1"/>
</dbReference>
<feature type="domain" description="Exostosin GT47" evidence="22">
    <location>
        <begin position="197"/>
        <end position="468"/>
    </location>
</feature>
<keyword evidence="9" id="KW-0479">Metal-binding</keyword>
<evidence type="ECO:0000256" key="12">
    <source>
        <dbReference type="ARBA" id="ARBA00022989"/>
    </source>
</evidence>
<comment type="subcellular location">
    <subcellularLocation>
        <location evidence="3">Endoplasmic reticulum membrane</location>
        <topology evidence="3">Single-pass type II membrane protein</topology>
    </subcellularLocation>
    <subcellularLocation>
        <location evidence="2">Golgi apparatus</location>
    </subcellularLocation>
</comment>
<keyword evidence="12 21" id="KW-1133">Transmembrane helix</keyword>
<comment type="similarity">
    <text evidence="5">Belongs to the glycosyltransferase 47 family.</text>
</comment>
<sequence length="886" mass="101732">MASVRLSKILILVFCTLVLVPLIVHYYLYKVEQDAAFAHHSHSTLDILEDFSALKASDLKFRISEMLRMKASVSNELRILESKSQKLKNEITSYHQKIEQLKLEMIKQQSDLSRLKISVQQAQLSHLEALQHNSPELAPPLTLLPSTLPAEEKPPLHKLSCHRMRNCFDYSRCSLTSGFPVFLYDAEEFFSSWQVPIYLKTLVHQTISYNPHFTKNPRVACVYLILCGESHNFNATYLKNLPYWGGDGRNHIILNLSSKMFNSSERVVPSAATGRAIIAQSSWRTNDYRQGHDIVIPPVVGPPGGETWMESPYMLPARRKYLLSFQGYASDSSMSEKDNSDASQIRFIHQHLTMATTDEFYMDFDCVSSSKKKIISDEWRLCKSENDRASILKKSTFTLIPCTMDEKLISTPIFLLRLFESLKYGAIPVILGVDQVELPFDEVIDWRKAAVMIPLSRISELHWLLRSIPDNDLLLMRRQGRILYDKYFATGQSVIDTILGVVRNRLLIPPLPIPDEPATSAFPDNFKPLKMDPVVAETEPEENLGPLEPPFDSPKFKRNFSILFDQNYELWNDWGDPFHLYPHLPFDPLLPSDAKFIGSAIGFRAINGGAGGAGKEFCESLGGNTPKEQFTIVILTYEREQVLINSLSRLHGLPYLNKVVVVWNSPSKPSSDLRWPDIAVPIHVVAARKNSLNNRFLPYDIIETEAVLSVDDDAHLRHDEIIFGFRVWREQRDRIVGFPGRYHALDLNYGGWLYNSNYSCELSMVLTGAAFVHKYYLYMYTYYLPQAIRDMVDQYMNCEDIAMNFLVSHITQKPPVKVTSRWTFRCPGCPVSLSEDETHFNERHRCINFFTKVFGYTPLLNTQFRVDSILFKTRIPHDKQKCFKFI</sequence>
<evidence type="ECO:0000256" key="21">
    <source>
        <dbReference type="SAM" id="Phobius"/>
    </source>
</evidence>
<evidence type="ECO:0000256" key="8">
    <source>
        <dbReference type="ARBA" id="ARBA00022692"/>
    </source>
</evidence>
<dbReference type="InterPro" id="IPR029044">
    <property type="entry name" value="Nucleotide-diphossugar_trans"/>
</dbReference>
<evidence type="ECO:0000256" key="4">
    <source>
        <dbReference type="ARBA" id="ARBA00005093"/>
    </source>
</evidence>
<feature type="transmembrane region" description="Helical" evidence="21">
    <location>
        <begin position="9"/>
        <end position="29"/>
    </location>
</feature>
<dbReference type="PANTHER" id="PTHR48261:SF4">
    <property type="entry name" value="EXOSTOSIN LIKE GLYCOSYLTRANSFERASE 3"/>
    <property type="match status" value="1"/>
</dbReference>
<evidence type="ECO:0000259" key="23">
    <source>
        <dbReference type="Pfam" id="PF09258"/>
    </source>
</evidence>
<evidence type="ECO:0000256" key="1">
    <source>
        <dbReference type="ARBA" id="ARBA00001936"/>
    </source>
</evidence>
<evidence type="ECO:0000256" key="5">
    <source>
        <dbReference type="ARBA" id="ARBA00010271"/>
    </source>
</evidence>
<dbReference type="InterPro" id="IPR015338">
    <property type="entry name" value="GT64_dom"/>
</dbReference>
<comment type="caution">
    <text evidence="24">The sequence shown here is derived from an EMBL/GenBank/DDBJ whole genome shotgun (WGS) entry which is preliminary data.</text>
</comment>
<dbReference type="PANTHER" id="PTHR48261">
    <property type="entry name" value="ACETYLGLUCOSAMINYLTRANSFERASE"/>
    <property type="match status" value="1"/>
</dbReference>
<evidence type="ECO:0000313" key="25">
    <source>
        <dbReference type="Proteomes" id="UP001367676"/>
    </source>
</evidence>
<evidence type="ECO:0000256" key="11">
    <source>
        <dbReference type="ARBA" id="ARBA00022968"/>
    </source>
</evidence>
<keyword evidence="14 21" id="KW-0472">Membrane</keyword>
<gene>
    <name evidence="24" type="ORF">V9T40_007663</name>
</gene>
<keyword evidence="15" id="KW-1015">Disulfide bond</keyword>
<dbReference type="Proteomes" id="UP001367676">
    <property type="component" value="Unassembled WGS sequence"/>
</dbReference>
<evidence type="ECO:0000256" key="14">
    <source>
        <dbReference type="ARBA" id="ARBA00023136"/>
    </source>
</evidence>
<evidence type="ECO:0000256" key="18">
    <source>
        <dbReference type="ARBA" id="ARBA00050948"/>
    </source>
</evidence>
<comment type="cofactor">
    <cofactor evidence="1">
        <name>Mn(2+)</name>
        <dbReference type="ChEBI" id="CHEBI:29035"/>
    </cofactor>
</comment>
<dbReference type="Gene3D" id="3.90.550.10">
    <property type="entry name" value="Spore Coat Polysaccharide Biosynthesis Protein SpsA, Chain A"/>
    <property type="match status" value="1"/>
</dbReference>